<name>A0ABY8MIS9_9SPIO</name>
<evidence type="ECO:0000313" key="1">
    <source>
        <dbReference type="EMBL" id="WGK69490.1"/>
    </source>
</evidence>
<reference evidence="1 2" key="1">
    <citation type="submission" date="2023-04" db="EMBL/GenBank/DDBJ databases">
        <title>Spirochaete genome identified in red abalone sample constitutes a novel genus.</title>
        <authorList>
            <person name="Sharma S.P."/>
            <person name="Purcell C.M."/>
            <person name="Hyde J.R."/>
            <person name="Severin A.J."/>
        </authorList>
    </citation>
    <scope>NUCLEOTIDE SEQUENCE [LARGE SCALE GENOMIC DNA]</scope>
    <source>
        <strain evidence="1 2">SP-2023</strain>
    </source>
</reference>
<proteinExistence type="predicted"/>
<sequence>MVLSGCAPISGSKDPESNPDISLTANAVVSSVQLEMSSTLALANIGAVIRLASEVAPTKAEAEASAGYVSLEITAGSPRKFSISQHYGSNFTDGLTLADVLTANTQYKLYLFFDPNAMNPIAEVEGATLANGVAALSFTTATLAPAGDAVWARSLAGEQFVGSLPEWNYSENQKGVFVAYAQLLNGFNACALITRNGDGTLKQTLGTVSIDEIPSSDPLFIFGFSRLGDSYPDTDNYHYIIGAEKNDKISGKVFQFSNVVFSNPIIHQVPLYRY</sequence>
<evidence type="ECO:0008006" key="3">
    <source>
        <dbReference type="Google" id="ProtNLM"/>
    </source>
</evidence>
<organism evidence="1 2">
    <name type="scientific">Candidatus Haliotispira prima</name>
    <dbReference type="NCBI Taxonomy" id="3034016"/>
    <lineage>
        <taxon>Bacteria</taxon>
        <taxon>Pseudomonadati</taxon>
        <taxon>Spirochaetota</taxon>
        <taxon>Spirochaetia</taxon>
        <taxon>Spirochaetales</taxon>
        <taxon>Spirochaetaceae</taxon>
        <taxon>Candidatus Haliotispira</taxon>
    </lineage>
</organism>
<evidence type="ECO:0000313" key="2">
    <source>
        <dbReference type="Proteomes" id="UP001228690"/>
    </source>
</evidence>
<protein>
    <recommendedName>
        <fullName evidence="3">Lipoprotein</fullName>
    </recommendedName>
</protein>
<dbReference type="Proteomes" id="UP001228690">
    <property type="component" value="Chromosome"/>
</dbReference>
<dbReference type="EMBL" id="CP123443">
    <property type="protein sequence ID" value="WGK69490.1"/>
    <property type="molecule type" value="Genomic_DNA"/>
</dbReference>
<keyword evidence="2" id="KW-1185">Reference proteome</keyword>
<accession>A0ABY8MIS9</accession>
<gene>
    <name evidence="1" type="ORF">P0082_01120</name>
</gene>
<dbReference type="RefSeq" id="WP_326927673.1">
    <property type="nucleotide sequence ID" value="NZ_CP123443.1"/>
</dbReference>